<sequence>MCGKLAAPELIQRSSSRFTHPYSSTRHSHFSALAVMLRARLSRGNKGLMSPHDPAKLGMLTLLLLLLSYGVCNASCSTIPDNSTDMLSLLDFKRAITNNPGGALRSWNSSIPHCQWEGVACSLKHPGRATVLSLGSLRLAGPISPSIGNLTFLETLNLSTNSFAGELPPLNRFHRMQTLVLAHNSLHGIIPDTNCTGNSLSGISPLDISLLSNLVVLVIHGNKLTGMIPPSVQNMTQLLVLNLADNQLTGSIPDELGKSKNLTGVFLGGNSLSGGIP</sequence>
<dbReference type="EMBL" id="CM016552">
    <property type="protein sequence ID" value="TKW40302.1"/>
    <property type="molecule type" value="Genomic_DNA"/>
</dbReference>
<keyword evidence="4" id="KW-0325">Glycoprotein</keyword>
<keyword evidence="2" id="KW-0732">Signal</keyword>
<evidence type="ECO:0000256" key="2">
    <source>
        <dbReference type="ARBA" id="ARBA00022729"/>
    </source>
</evidence>
<dbReference type="InterPro" id="IPR013210">
    <property type="entry name" value="LRR_N_plant-typ"/>
</dbReference>
<dbReference type="SUPFAM" id="SSF52058">
    <property type="entry name" value="L domain-like"/>
    <property type="match status" value="1"/>
</dbReference>
<dbReference type="Proteomes" id="UP000298652">
    <property type="component" value="Chromosome 1"/>
</dbReference>
<dbReference type="Gramene" id="TKW40302">
    <property type="protein sequence ID" value="TKW40302"/>
    <property type="gene ID" value="SEVIR_1G237100v2"/>
</dbReference>
<feature type="domain" description="Leucine-rich repeat-containing N-terminal plant-type" evidence="5">
    <location>
        <begin position="83"/>
        <end position="122"/>
    </location>
</feature>
<evidence type="ECO:0000259" key="5">
    <source>
        <dbReference type="Pfam" id="PF08263"/>
    </source>
</evidence>
<organism evidence="6 7">
    <name type="scientific">Setaria viridis</name>
    <name type="common">Green bristlegrass</name>
    <name type="synonym">Setaria italica subsp. viridis</name>
    <dbReference type="NCBI Taxonomy" id="4556"/>
    <lineage>
        <taxon>Eukaryota</taxon>
        <taxon>Viridiplantae</taxon>
        <taxon>Streptophyta</taxon>
        <taxon>Embryophyta</taxon>
        <taxon>Tracheophyta</taxon>
        <taxon>Spermatophyta</taxon>
        <taxon>Magnoliopsida</taxon>
        <taxon>Liliopsida</taxon>
        <taxon>Poales</taxon>
        <taxon>Poaceae</taxon>
        <taxon>PACMAD clade</taxon>
        <taxon>Panicoideae</taxon>
        <taxon>Panicodae</taxon>
        <taxon>Paniceae</taxon>
        <taxon>Cenchrinae</taxon>
        <taxon>Setaria</taxon>
    </lineage>
</organism>
<dbReference type="FunFam" id="3.80.10.10:FF:000041">
    <property type="entry name" value="LRR receptor-like serine/threonine-protein kinase ERECTA"/>
    <property type="match status" value="1"/>
</dbReference>
<dbReference type="Pfam" id="PF08263">
    <property type="entry name" value="LRRNT_2"/>
    <property type="match status" value="1"/>
</dbReference>
<keyword evidence="3" id="KW-0677">Repeat</keyword>
<dbReference type="PANTHER" id="PTHR48060:SF21">
    <property type="entry name" value="L DOMAIN-LIKE PROTEIN"/>
    <property type="match status" value="1"/>
</dbReference>
<dbReference type="Gene3D" id="3.80.10.10">
    <property type="entry name" value="Ribonuclease Inhibitor"/>
    <property type="match status" value="2"/>
</dbReference>
<evidence type="ECO:0000256" key="4">
    <source>
        <dbReference type="ARBA" id="ARBA00023180"/>
    </source>
</evidence>
<accession>A0A4U6WCS2</accession>
<evidence type="ECO:0000313" key="7">
    <source>
        <dbReference type="Proteomes" id="UP000298652"/>
    </source>
</evidence>
<evidence type="ECO:0000256" key="3">
    <source>
        <dbReference type="ARBA" id="ARBA00022737"/>
    </source>
</evidence>
<dbReference type="OMA" id="TEICNWI"/>
<dbReference type="AlphaFoldDB" id="A0A4U6WCS2"/>
<evidence type="ECO:0000256" key="1">
    <source>
        <dbReference type="ARBA" id="ARBA00022614"/>
    </source>
</evidence>
<dbReference type="Pfam" id="PF13855">
    <property type="entry name" value="LRR_8"/>
    <property type="match status" value="1"/>
</dbReference>
<reference evidence="6" key="1">
    <citation type="submission" date="2019-03" db="EMBL/GenBank/DDBJ databases">
        <title>WGS assembly of Setaria viridis.</title>
        <authorList>
            <person name="Huang P."/>
            <person name="Jenkins J."/>
            <person name="Grimwood J."/>
            <person name="Barry K."/>
            <person name="Healey A."/>
            <person name="Mamidi S."/>
            <person name="Sreedasyam A."/>
            <person name="Shu S."/>
            <person name="Feldman M."/>
            <person name="Wu J."/>
            <person name="Yu Y."/>
            <person name="Chen C."/>
            <person name="Johnson J."/>
            <person name="Rokhsar D."/>
            <person name="Baxter I."/>
            <person name="Schmutz J."/>
            <person name="Brutnell T."/>
            <person name="Kellogg E."/>
        </authorList>
    </citation>
    <scope>NUCLEOTIDE SEQUENCE [LARGE SCALE GENOMIC DNA]</scope>
</reference>
<protein>
    <recommendedName>
        <fullName evidence="5">Leucine-rich repeat-containing N-terminal plant-type domain-containing protein</fullName>
    </recommendedName>
</protein>
<proteinExistence type="predicted"/>
<dbReference type="InterPro" id="IPR001611">
    <property type="entry name" value="Leu-rich_rpt"/>
</dbReference>
<dbReference type="PANTHER" id="PTHR48060">
    <property type="entry name" value="DNA DAMAGE-REPAIR/TOLERATION PROTEIN DRT100"/>
    <property type="match status" value="1"/>
</dbReference>
<dbReference type="InterPro" id="IPR053211">
    <property type="entry name" value="DNA_repair-toleration"/>
</dbReference>
<dbReference type="InterPro" id="IPR032675">
    <property type="entry name" value="LRR_dom_sf"/>
</dbReference>
<name>A0A4U6WCS2_SETVI</name>
<evidence type="ECO:0000313" key="6">
    <source>
        <dbReference type="EMBL" id="TKW40302.1"/>
    </source>
</evidence>
<dbReference type="Pfam" id="PF00560">
    <property type="entry name" value="LRR_1"/>
    <property type="match status" value="1"/>
</dbReference>
<keyword evidence="1" id="KW-0433">Leucine-rich repeat</keyword>
<keyword evidence="7" id="KW-1185">Reference proteome</keyword>
<gene>
    <name evidence="6" type="ORF">SEVIR_1G237100v2</name>
</gene>